<dbReference type="Gramene" id="PNW80758">
    <property type="protein sequence ID" value="PNW80758"/>
    <property type="gene ID" value="CHLRE_07g328500v5"/>
</dbReference>
<dbReference type="CDD" id="cd16147">
    <property type="entry name" value="G6S"/>
    <property type="match status" value="1"/>
</dbReference>
<feature type="compositionally biased region" description="Pro residues" evidence="5">
    <location>
        <begin position="13"/>
        <end position="40"/>
    </location>
</feature>
<dbReference type="InParanoid" id="A0A2K3DJS0"/>
<dbReference type="RefSeq" id="XP_042922710.1">
    <property type="nucleotide sequence ID" value="XM_043064142.1"/>
</dbReference>
<keyword evidence="3" id="KW-0378">Hydrolase</keyword>
<evidence type="ECO:0000256" key="5">
    <source>
        <dbReference type="SAM" id="MobiDB-lite"/>
    </source>
</evidence>
<dbReference type="ExpressionAtlas" id="A0A2K3DJS0">
    <property type="expression patterns" value="baseline and differential"/>
</dbReference>
<keyword evidence="4" id="KW-0325">Glycoprotein</keyword>
<evidence type="ECO:0000313" key="7">
    <source>
        <dbReference type="EMBL" id="PNW80758.1"/>
    </source>
</evidence>
<dbReference type="InterPro" id="IPR000917">
    <property type="entry name" value="Sulfatase_N"/>
</dbReference>
<dbReference type="KEGG" id="cre:CHLRE_07g328500v5"/>
<sequence>MGRAPLPILTNRPPAPKPPSPAPSPAQQPKPEPQSKPSPSPAGAGPVRPNFVIILTDDQDLLLNSSHPAHMPLLHQHVAGPGLALRNYSVSTPTCCPSRLSLLTSKFVHNHNITANYLPYGGYERFGQMMMAGAQQQGSQGPQGPRQQGLGLDSSWLPTQLQSAGYNTYLVGKFLNEFTPAGAAGCPRGWTALDALVDPWVYTYFGPVFSRDCDPQLQRYADTDYSTDVIRDKGLAYIREAVSSGRPFFLELAPVGPHEACTQGESGQWCGDPLPAPRHAGLFPGAAIPSTRSWLTPFPDPALTGKLQPPQRASNGSVIGPYLPPSVRRLKQRQRARLQSLQAVDELVRDVVLELAAQGVLENTYVIYMSDNGYHMGQHNANAGKYMPWEEDVRVPFFMRGPGVPSGLVSDYPAAVVDVAATLINLAGLPLPADWDGYPLPMHRLTPPGAPGLDPRPWQWEPSAAATASGYFREAVPIEMWVFQPGNSCHKLNYRSVRVCSNYLAFGSPAAYQQAMVDAVNNAGSTTSGGSGGAAAGSTLGLGTLLFGAASRDAAGDTLGTSLAPLLSAQQQQQQGQQQGRQQQPAVGTCYKYNIWCWGPRELYDIGLDPYETQNRFSDPQAQRLIGRLDALLNVMGYCRGARCREAYGAILATAAAGSSSSSSSSPGSSNVAGGKMVVANFSDLMDPKYDTLFAELPRFQFKKCSPALIPSLNEAAWYRGE</sequence>
<organism evidence="7 8">
    <name type="scientific">Chlamydomonas reinhardtii</name>
    <name type="common">Chlamydomonas smithii</name>
    <dbReference type="NCBI Taxonomy" id="3055"/>
    <lineage>
        <taxon>Eukaryota</taxon>
        <taxon>Viridiplantae</taxon>
        <taxon>Chlorophyta</taxon>
        <taxon>core chlorophytes</taxon>
        <taxon>Chlorophyceae</taxon>
        <taxon>CS clade</taxon>
        <taxon>Chlamydomonadales</taxon>
        <taxon>Chlamydomonadaceae</taxon>
        <taxon>Chlamydomonas</taxon>
    </lineage>
</organism>
<evidence type="ECO:0000256" key="4">
    <source>
        <dbReference type="ARBA" id="ARBA00023180"/>
    </source>
</evidence>
<evidence type="ECO:0000256" key="1">
    <source>
        <dbReference type="ARBA" id="ARBA00008779"/>
    </source>
</evidence>
<dbReference type="SUPFAM" id="SSF53649">
    <property type="entry name" value="Alkaline phosphatase-like"/>
    <property type="match status" value="2"/>
</dbReference>
<feature type="region of interest" description="Disordered" evidence="5">
    <location>
        <begin position="1"/>
        <end position="48"/>
    </location>
</feature>
<protein>
    <recommendedName>
        <fullName evidence="6">Sulfatase N-terminal domain-containing protein</fullName>
    </recommendedName>
</protein>
<dbReference type="GO" id="GO:0005539">
    <property type="term" value="F:glycosaminoglycan binding"/>
    <property type="evidence" value="ECO:0000318"/>
    <property type="project" value="GO_Central"/>
</dbReference>
<dbReference type="Proteomes" id="UP000006906">
    <property type="component" value="Chromosome 7"/>
</dbReference>
<evidence type="ECO:0000313" key="8">
    <source>
        <dbReference type="Proteomes" id="UP000006906"/>
    </source>
</evidence>
<dbReference type="GeneID" id="5716215"/>
<evidence type="ECO:0000256" key="3">
    <source>
        <dbReference type="ARBA" id="ARBA00022801"/>
    </source>
</evidence>
<reference evidence="7 8" key="1">
    <citation type="journal article" date="2007" name="Science">
        <title>The Chlamydomonas genome reveals the evolution of key animal and plant functions.</title>
        <authorList>
            <person name="Merchant S.S."/>
            <person name="Prochnik S.E."/>
            <person name="Vallon O."/>
            <person name="Harris E.H."/>
            <person name="Karpowicz S.J."/>
            <person name="Witman G.B."/>
            <person name="Terry A."/>
            <person name="Salamov A."/>
            <person name="Fritz-Laylin L.K."/>
            <person name="Marechal-Drouard L."/>
            <person name="Marshall W.F."/>
            <person name="Qu L.H."/>
            <person name="Nelson D.R."/>
            <person name="Sanderfoot A.A."/>
            <person name="Spalding M.H."/>
            <person name="Kapitonov V.V."/>
            <person name="Ren Q."/>
            <person name="Ferris P."/>
            <person name="Lindquist E."/>
            <person name="Shapiro H."/>
            <person name="Lucas S.M."/>
            <person name="Grimwood J."/>
            <person name="Schmutz J."/>
            <person name="Cardol P."/>
            <person name="Cerutti H."/>
            <person name="Chanfreau G."/>
            <person name="Chen C.L."/>
            <person name="Cognat V."/>
            <person name="Croft M.T."/>
            <person name="Dent R."/>
            <person name="Dutcher S."/>
            <person name="Fernandez E."/>
            <person name="Fukuzawa H."/>
            <person name="Gonzalez-Ballester D."/>
            <person name="Gonzalez-Halphen D."/>
            <person name="Hallmann A."/>
            <person name="Hanikenne M."/>
            <person name="Hippler M."/>
            <person name="Inwood W."/>
            <person name="Jabbari K."/>
            <person name="Kalanon M."/>
            <person name="Kuras R."/>
            <person name="Lefebvre P.A."/>
            <person name="Lemaire S.D."/>
            <person name="Lobanov A.V."/>
            <person name="Lohr M."/>
            <person name="Manuell A."/>
            <person name="Meier I."/>
            <person name="Mets L."/>
            <person name="Mittag M."/>
            <person name="Mittelmeier T."/>
            <person name="Moroney J.V."/>
            <person name="Moseley J."/>
            <person name="Napoli C."/>
            <person name="Nedelcu A.M."/>
            <person name="Niyogi K."/>
            <person name="Novoselov S.V."/>
            <person name="Paulsen I.T."/>
            <person name="Pazour G."/>
            <person name="Purton S."/>
            <person name="Ral J.P."/>
            <person name="Riano-Pachon D.M."/>
            <person name="Riekhof W."/>
            <person name="Rymarquis L."/>
            <person name="Schroda M."/>
            <person name="Stern D."/>
            <person name="Umen J."/>
            <person name="Willows R."/>
            <person name="Wilson N."/>
            <person name="Zimmer S.L."/>
            <person name="Allmer J."/>
            <person name="Balk J."/>
            <person name="Bisova K."/>
            <person name="Chen C.J."/>
            <person name="Elias M."/>
            <person name="Gendler K."/>
            <person name="Hauser C."/>
            <person name="Lamb M.R."/>
            <person name="Ledford H."/>
            <person name="Long J.C."/>
            <person name="Minagawa J."/>
            <person name="Page M.D."/>
            <person name="Pan J."/>
            <person name="Pootakham W."/>
            <person name="Roje S."/>
            <person name="Rose A."/>
            <person name="Stahlberg E."/>
            <person name="Terauchi A.M."/>
            <person name="Yang P."/>
            <person name="Ball S."/>
            <person name="Bowler C."/>
            <person name="Dieckmann C.L."/>
            <person name="Gladyshev V.N."/>
            <person name="Green P."/>
            <person name="Jorgensen R."/>
            <person name="Mayfield S."/>
            <person name="Mueller-Roeber B."/>
            <person name="Rajamani S."/>
            <person name="Sayre R.T."/>
            <person name="Brokstein P."/>
            <person name="Dubchak I."/>
            <person name="Goodstein D."/>
            <person name="Hornick L."/>
            <person name="Huang Y.W."/>
            <person name="Jhaveri J."/>
            <person name="Luo Y."/>
            <person name="Martinez D."/>
            <person name="Ngau W.C."/>
            <person name="Otillar B."/>
            <person name="Poliakov A."/>
            <person name="Porter A."/>
            <person name="Szajkowski L."/>
            <person name="Werner G."/>
            <person name="Zhou K."/>
            <person name="Grigoriev I.V."/>
            <person name="Rokhsar D.S."/>
            <person name="Grossman A.R."/>
        </authorList>
    </citation>
    <scope>NUCLEOTIDE SEQUENCE [LARGE SCALE GENOMIC DNA]</scope>
    <source>
        <strain evidence="8">CC-503</strain>
    </source>
</reference>
<keyword evidence="8" id="KW-1185">Reference proteome</keyword>
<feature type="region of interest" description="Disordered" evidence="5">
    <location>
        <begin position="133"/>
        <end position="152"/>
    </location>
</feature>
<dbReference type="PANTHER" id="PTHR43108">
    <property type="entry name" value="N-ACETYLGLUCOSAMINE-6-SULFATASE FAMILY MEMBER"/>
    <property type="match status" value="1"/>
</dbReference>
<keyword evidence="2" id="KW-0732">Signal</keyword>
<evidence type="ECO:0000256" key="2">
    <source>
        <dbReference type="ARBA" id="ARBA00022729"/>
    </source>
</evidence>
<dbReference type="InterPro" id="IPR024607">
    <property type="entry name" value="Sulfatase_CS"/>
</dbReference>
<dbReference type="FunFam" id="3.40.720.10:FF:000140">
    <property type="entry name" value="Predicted protein"/>
    <property type="match status" value="1"/>
</dbReference>
<dbReference type="Gene3D" id="3.40.720.10">
    <property type="entry name" value="Alkaline Phosphatase, subunit A"/>
    <property type="match status" value="2"/>
</dbReference>
<evidence type="ECO:0000259" key="6">
    <source>
        <dbReference type="Pfam" id="PF00884"/>
    </source>
</evidence>
<dbReference type="AlphaFoldDB" id="A0A2K3DJS0"/>
<proteinExistence type="inferred from homology"/>
<gene>
    <name evidence="7" type="ORF">CHLRE_07g328500v5</name>
</gene>
<dbReference type="PANTHER" id="PTHR43108:SF8">
    <property type="entry name" value="SD21168P"/>
    <property type="match status" value="1"/>
</dbReference>
<dbReference type="EMBL" id="CM008968">
    <property type="protein sequence ID" value="PNW80758.1"/>
    <property type="molecule type" value="Genomic_DNA"/>
</dbReference>
<feature type="domain" description="Sulfatase N-terminal" evidence="6">
    <location>
        <begin position="49"/>
        <end position="428"/>
    </location>
</feature>
<dbReference type="PROSITE" id="PS00149">
    <property type="entry name" value="SULFATASE_2"/>
    <property type="match status" value="1"/>
</dbReference>
<name>A0A2K3DJS0_CHLRE</name>
<dbReference type="STRING" id="3055.A0A2K3DJS0"/>
<dbReference type="Pfam" id="PF00884">
    <property type="entry name" value="Sulfatase"/>
    <property type="match status" value="1"/>
</dbReference>
<accession>A0A2K3DJS0</accession>
<dbReference type="GO" id="GO:0008449">
    <property type="term" value="F:N-acetylglucosamine-6-sulfatase activity"/>
    <property type="evidence" value="ECO:0000318"/>
    <property type="project" value="GO_Central"/>
</dbReference>
<dbReference type="PaxDb" id="3055-EDP05719"/>
<dbReference type="InterPro" id="IPR017850">
    <property type="entry name" value="Alkaline_phosphatase_core_sf"/>
</dbReference>
<dbReference type="OrthoDB" id="96314at2759"/>
<comment type="similarity">
    <text evidence="1">Belongs to the sulfatase family.</text>
</comment>
<dbReference type="FunFam" id="3.40.720.10:FF:000162">
    <property type="entry name" value="Predicted protein"/>
    <property type="match status" value="1"/>
</dbReference>